<feature type="transmembrane region" description="Helical" evidence="1">
    <location>
        <begin position="156"/>
        <end position="179"/>
    </location>
</feature>
<sequence>MRKFKQILLISIFLMIVLIIPFIEQMIINFYTKNDSSESNFVLYHFSGISSVTTNFFRNTSQTIEFYKTIANSSIQYPFKLAFLFGVFHGFGLVALILIWVFLAVIYSVINLFKRRIAIPILMIILAIISLFYMLLTATKWLNFDIAQYSKNQFASYFLNSQFITMFIFSTISFLLSIVEVVKSKKLR</sequence>
<evidence type="ECO:0000256" key="1">
    <source>
        <dbReference type="SAM" id="Phobius"/>
    </source>
</evidence>
<keyword evidence="1" id="KW-0812">Transmembrane</keyword>
<accession>A0A4P6MSA6</accession>
<keyword evidence="1" id="KW-1133">Transmembrane helix</keyword>
<dbReference type="KEGG" id="mphi:EG856_03530"/>
<evidence type="ECO:0000313" key="3">
    <source>
        <dbReference type="Proteomes" id="UP000289326"/>
    </source>
</evidence>
<feature type="transmembrane region" description="Helical" evidence="1">
    <location>
        <begin position="117"/>
        <end position="136"/>
    </location>
</feature>
<dbReference type="EMBL" id="CP034841">
    <property type="protein sequence ID" value="QBF34959.1"/>
    <property type="molecule type" value="Genomic_DNA"/>
</dbReference>
<organism evidence="2 3">
    <name type="scientific">Mycoplasmopsis phocirhinis</name>
    <dbReference type="NCBI Taxonomy" id="142650"/>
    <lineage>
        <taxon>Bacteria</taxon>
        <taxon>Bacillati</taxon>
        <taxon>Mycoplasmatota</taxon>
        <taxon>Mycoplasmoidales</taxon>
        <taxon>Metamycoplasmataceae</taxon>
        <taxon>Mycoplasmopsis</taxon>
    </lineage>
</organism>
<gene>
    <name evidence="2" type="ORF">EG856_03530</name>
</gene>
<dbReference type="AlphaFoldDB" id="A0A4P6MSA6"/>
<keyword evidence="3" id="KW-1185">Reference proteome</keyword>
<feature type="transmembrane region" description="Helical" evidence="1">
    <location>
        <begin position="82"/>
        <end position="110"/>
    </location>
</feature>
<proteinExistence type="predicted"/>
<dbReference type="Proteomes" id="UP000289326">
    <property type="component" value="Chromosome"/>
</dbReference>
<feature type="transmembrane region" description="Helical" evidence="1">
    <location>
        <begin position="7"/>
        <end position="28"/>
    </location>
</feature>
<evidence type="ECO:0000313" key="2">
    <source>
        <dbReference type="EMBL" id="QBF34959.1"/>
    </source>
</evidence>
<reference evidence="2 3" key="1">
    <citation type="submission" date="2019-01" db="EMBL/GenBank/DDBJ databases">
        <title>Complete sequence and annotation of the Mycoplasma phocirhinis strain 852T genome.</title>
        <authorList>
            <person name="Frasca S.Jr."/>
            <person name="Kutish G.F."/>
            <person name="Castellanos Gell J."/>
            <person name="Michaels D.L."/>
            <person name="Brown D.R."/>
        </authorList>
    </citation>
    <scope>NUCLEOTIDE SEQUENCE [LARGE SCALE GENOMIC DNA]</scope>
    <source>
        <strain evidence="2 3">852</strain>
    </source>
</reference>
<name>A0A4P6MSA6_9BACT</name>
<protein>
    <submittedName>
        <fullName evidence="2">Uncharacterized protein</fullName>
    </submittedName>
</protein>
<keyword evidence="1" id="KW-0472">Membrane</keyword>
<dbReference type="RefSeq" id="WP_130429736.1">
    <property type="nucleotide sequence ID" value="NZ_CP034841.1"/>
</dbReference>